<proteinExistence type="predicted"/>
<dbReference type="OrthoDB" id="1454607at2"/>
<feature type="coiled-coil region" evidence="1">
    <location>
        <begin position="391"/>
        <end position="418"/>
    </location>
</feature>
<feature type="compositionally biased region" description="Polar residues" evidence="2">
    <location>
        <begin position="239"/>
        <end position="252"/>
    </location>
</feature>
<dbReference type="AlphaFoldDB" id="A0A4U0H9D1"/>
<dbReference type="Proteomes" id="UP000309872">
    <property type="component" value="Unassembled WGS sequence"/>
</dbReference>
<feature type="region of interest" description="Disordered" evidence="2">
    <location>
        <begin position="557"/>
        <end position="594"/>
    </location>
</feature>
<comment type="caution">
    <text evidence="3">The sequence shown here is derived from an EMBL/GenBank/DDBJ whole genome shotgun (WGS) entry which is preliminary data.</text>
</comment>
<keyword evidence="4" id="KW-1185">Reference proteome</keyword>
<gene>
    <name evidence="3" type="ORF">FAZ19_04410</name>
</gene>
<keyword evidence="1" id="KW-0175">Coiled coil</keyword>
<feature type="compositionally biased region" description="Polar residues" evidence="2">
    <location>
        <begin position="316"/>
        <end position="331"/>
    </location>
</feature>
<dbReference type="EMBL" id="SUKA01000001">
    <property type="protein sequence ID" value="TJY68503.1"/>
    <property type="molecule type" value="Genomic_DNA"/>
</dbReference>
<evidence type="ECO:0000313" key="4">
    <source>
        <dbReference type="Proteomes" id="UP000309872"/>
    </source>
</evidence>
<organism evidence="3 4">
    <name type="scientific">Sphingobacterium alkalisoli</name>
    <dbReference type="NCBI Taxonomy" id="1874115"/>
    <lineage>
        <taxon>Bacteria</taxon>
        <taxon>Pseudomonadati</taxon>
        <taxon>Bacteroidota</taxon>
        <taxon>Sphingobacteriia</taxon>
        <taxon>Sphingobacteriales</taxon>
        <taxon>Sphingobacteriaceae</taxon>
        <taxon>Sphingobacterium</taxon>
    </lineage>
</organism>
<feature type="region of interest" description="Disordered" evidence="2">
    <location>
        <begin position="196"/>
        <end position="254"/>
    </location>
</feature>
<evidence type="ECO:0000313" key="3">
    <source>
        <dbReference type="EMBL" id="TJY68503.1"/>
    </source>
</evidence>
<feature type="compositionally biased region" description="Basic and acidic residues" evidence="2">
    <location>
        <begin position="305"/>
        <end position="315"/>
    </location>
</feature>
<evidence type="ECO:0000256" key="1">
    <source>
        <dbReference type="SAM" id="Coils"/>
    </source>
</evidence>
<name>A0A4U0H9D1_9SPHI</name>
<accession>A0A4U0H9D1</accession>
<evidence type="ECO:0000256" key="2">
    <source>
        <dbReference type="SAM" id="MobiDB-lite"/>
    </source>
</evidence>
<feature type="compositionally biased region" description="Basic and acidic residues" evidence="2">
    <location>
        <begin position="196"/>
        <end position="214"/>
    </location>
</feature>
<sequence length="594" mass="65472">MTTTGYGQQHINGGSGQGLMAAVPEAQSSEKLKSFKNITPENGLGWWRLNVNTVGFAAQGLLAVIDFDVDIPSSVRGYNASGGEKHYVLNELGANIRGSVKFRITGAYTDPRNKERKTFTHDVKVWKFGKSKSEELELFGYTGSVKDMTISQLLAKLDVKITSIEPIEKDISGYTRADQEVGKIIEKAKIDELESKKKTQEDQKLSDVSKKPQQEDDTDRATAVSGNDSKGVNMETERSTTVSRNGQPQTQELDFWGNPAAKKTAGNEVETVRYGGTEVQNNNHYQSQMELRERNANAGRAREVERAAERKRVDDQNNAIYNQGQQGIAQTNRDKAELDNSIEQLDVSSGKNLLESSGSLARLATSTGSVGQAKGALIGMGVGAVMAIGEGAAKRKAAREAREERDKLEKERVAKLKTALRNARTAVLSYFEAGELPISSIRTTGNNLYYFVYAMDRNQIEENSCQIYASNVFAIGRYPDGTWPMKTKVEQELNALTSSQETIHGPYSSLNEAQNSLTQFVQYAEKARMEVAYVEHKGFNAQVEGGRQSTGPALDFFGNPINQNPKKNQSTRKEKATPTKTSPKLDFFGNPIKE</sequence>
<feature type="region of interest" description="Disordered" evidence="2">
    <location>
        <begin position="305"/>
        <end position="335"/>
    </location>
</feature>
<reference evidence="3 4" key="1">
    <citation type="submission" date="2019-04" db="EMBL/GenBank/DDBJ databases">
        <title>Sphingobacterium olei sp. nov., isolated from oil-contaminated soil.</title>
        <authorList>
            <person name="Liu B."/>
        </authorList>
    </citation>
    <scope>NUCLEOTIDE SEQUENCE [LARGE SCALE GENOMIC DNA]</scope>
    <source>
        <strain evidence="3 4">Y3L14</strain>
    </source>
</reference>
<dbReference type="RefSeq" id="WP_136819369.1">
    <property type="nucleotide sequence ID" value="NZ_BMJX01000001.1"/>
</dbReference>
<protein>
    <submittedName>
        <fullName evidence="3">Uncharacterized protein</fullName>
    </submittedName>
</protein>